<gene>
    <name evidence="1" type="ORF">METZ01_LOCUS517515</name>
</gene>
<reference evidence="1" key="1">
    <citation type="submission" date="2018-05" db="EMBL/GenBank/DDBJ databases">
        <authorList>
            <person name="Lanie J.A."/>
            <person name="Ng W.-L."/>
            <person name="Kazmierczak K.M."/>
            <person name="Andrzejewski T.M."/>
            <person name="Davidsen T.M."/>
            <person name="Wayne K.J."/>
            <person name="Tettelin H."/>
            <person name="Glass J.I."/>
            <person name="Rusch D."/>
            <person name="Podicherti R."/>
            <person name="Tsui H.-C.T."/>
            <person name="Winkler M.E."/>
        </authorList>
    </citation>
    <scope>NUCLEOTIDE SEQUENCE</scope>
</reference>
<proteinExistence type="predicted"/>
<organism evidence="1">
    <name type="scientific">marine metagenome</name>
    <dbReference type="NCBI Taxonomy" id="408172"/>
    <lineage>
        <taxon>unclassified sequences</taxon>
        <taxon>metagenomes</taxon>
        <taxon>ecological metagenomes</taxon>
    </lineage>
</organism>
<feature type="non-terminal residue" evidence="1">
    <location>
        <position position="1"/>
    </location>
</feature>
<accession>A0A383F6S2</accession>
<name>A0A383F6S2_9ZZZZ</name>
<evidence type="ECO:0000313" key="1">
    <source>
        <dbReference type="EMBL" id="SVE64661.1"/>
    </source>
</evidence>
<feature type="non-terminal residue" evidence="1">
    <location>
        <position position="228"/>
    </location>
</feature>
<sequence>IYGKYFGVDYHKGEIKFRGNDGKFYSDPSDVVKIKIDGNKSSIDKGTLRGLRERMKNLLAEELKARCNLNKEIKLMVLPFLNDFFGLTEDVQDELKNACYTIISNQEGLKYLRENKIKKDEIDDYVITLMGKTLEVDYIIFGFANKYNVPFKYAPTSSDPMAVIAPLESDYYWFDGIFTSIGRWSVYNAQTTARARAVMSAGTYVGLTYYSINPNTGEKLYLLKNGTV</sequence>
<dbReference type="AlphaFoldDB" id="A0A383F6S2"/>
<protein>
    <submittedName>
        <fullName evidence="1">Uncharacterized protein</fullName>
    </submittedName>
</protein>
<dbReference type="EMBL" id="UINC01231918">
    <property type="protein sequence ID" value="SVE64661.1"/>
    <property type="molecule type" value="Genomic_DNA"/>
</dbReference>